<feature type="compositionally biased region" description="Low complexity" evidence="1">
    <location>
        <begin position="36"/>
        <end position="54"/>
    </location>
</feature>
<dbReference type="Proteomes" id="UP000237686">
    <property type="component" value="Unassembled WGS sequence"/>
</dbReference>
<reference evidence="2 3" key="1">
    <citation type="submission" date="2018-03" db="EMBL/GenBank/DDBJ databases">
        <authorList>
            <person name="Nguyen K."/>
            <person name="Fouts D."/>
            <person name="Sutton G."/>
        </authorList>
    </citation>
    <scope>NUCLEOTIDE SEQUENCE [LARGE SCALE GENOMIC DNA]</scope>
    <source>
        <strain evidence="2 3">AU17135</strain>
    </source>
</reference>
<feature type="region of interest" description="Disordered" evidence="1">
    <location>
        <begin position="1"/>
        <end position="67"/>
    </location>
</feature>
<feature type="compositionally biased region" description="Low complexity" evidence="1">
    <location>
        <begin position="8"/>
        <end position="20"/>
    </location>
</feature>
<name>A0A8E2UQF3_9BURK</name>
<comment type="caution">
    <text evidence="2">The sequence shown here is derived from an EMBL/GenBank/DDBJ whole genome shotgun (WGS) entry which is preliminary data.</text>
</comment>
<proteinExistence type="predicted"/>
<evidence type="ECO:0000256" key="1">
    <source>
        <dbReference type="SAM" id="MobiDB-lite"/>
    </source>
</evidence>
<evidence type="ECO:0000313" key="2">
    <source>
        <dbReference type="EMBL" id="PRF20708.1"/>
    </source>
</evidence>
<gene>
    <name evidence="2" type="ORF">C6P98_21025</name>
</gene>
<accession>A0A8E2UQF3</accession>
<sequence length="91" mass="9936">MTRRGRRPAAGGAWTDDTAANGRPTPQTGDFRATIAAAAERGPSARAAAQCAARRLPRSRVRNHDDPRRAVFVRGARRRGRTRAAAEEKSW</sequence>
<dbReference type="AlphaFoldDB" id="A0A8E2UQF3"/>
<protein>
    <submittedName>
        <fullName evidence="2">Uncharacterized protein</fullName>
    </submittedName>
</protein>
<dbReference type="EMBL" id="PVFZ01000057">
    <property type="protein sequence ID" value="PRF20708.1"/>
    <property type="molecule type" value="Genomic_DNA"/>
</dbReference>
<organism evidence="2 3">
    <name type="scientific">Burkholderia multivorans</name>
    <dbReference type="NCBI Taxonomy" id="87883"/>
    <lineage>
        <taxon>Bacteria</taxon>
        <taxon>Pseudomonadati</taxon>
        <taxon>Pseudomonadota</taxon>
        <taxon>Betaproteobacteria</taxon>
        <taxon>Burkholderiales</taxon>
        <taxon>Burkholderiaceae</taxon>
        <taxon>Burkholderia</taxon>
        <taxon>Burkholderia cepacia complex</taxon>
    </lineage>
</organism>
<evidence type="ECO:0000313" key="3">
    <source>
        <dbReference type="Proteomes" id="UP000237686"/>
    </source>
</evidence>